<accession>W6JYQ0</accession>
<feature type="transmembrane region" description="Helical" evidence="1">
    <location>
        <begin position="22"/>
        <end position="40"/>
    </location>
</feature>
<proteinExistence type="predicted"/>
<keyword evidence="1" id="KW-0812">Transmembrane</keyword>
<name>W6JYQ0_9MICO</name>
<dbReference type="Proteomes" id="UP000035763">
    <property type="component" value="Unassembled WGS sequence"/>
</dbReference>
<reference evidence="2 3" key="1">
    <citation type="journal article" date="2013" name="ISME J.">
        <title>A metabolic model for members of the genus Tetrasphaera involved in enhanced biological phosphorus removal.</title>
        <authorList>
            <person name="Kristiansen R."/>
            <person name="Nguyen H.T.T."/>
            <person name="Saunders A.M."/>
            <person name="Nielsen J.L."/>
            <person name="Wimmer R."/>
            <person name="Le V.Q."/>
            <person name="McIlroy S.J."/>
            <person name="Petrovski S."/>
            <person name="Seviour R.J."/>
            <person name="Calteau A."/>
            <person name="Nielsen K.L."/>
            <person name="Nielsen P.H."/>
        </authorList>
    </citation>
    <scope>NUCLEOTIDE SEQUENCE [LARGE SCALE GENOMIC DNA]</scope>
    <source>
        <strain evidence="2 3">Ben110</strain>
    </source>
</reference>
<evidence type="ECO:0000313" key="2">
    <source>
        <dbReference type="EMBL" id="CCH73785.1"/>
    </source>
</evidence>
<evidence type="ECO:0000256" key="1">
    <source>
        <dbReference type="SAM" id="Phobius"/>
    </source>
</evidence>
<dbReference type="AlphaFoldDB" id="W6JYQ0"/>
<gene>
    <name evidence="2" type="ORF">BN11_3260001</name>
</gene>
<keyword evidence="1" id="KW-0472">Membrane</keyword>
<comment type="caution">
    <text evidence="2">The sequence shown here is derived from an EMBL/GenBank/DDBJ whole genome shotgun (WGS) entry which is preliminary data.</text>
</comment>
<keyword evidence="3" id="KW-1185">Reference proteome</keyword>
<protein>
    <submittedName>
        <fullName evidence="2">Uncharacterized protein</fullName>
    </submittedName>
</protein>
<organism evidence="2 3">
    <name type="scientific">Nostocoides australiense Ben110</name>
    <dbReference type="NCBI Taxonomy" id="1193182"/>
    <lineage>
        <taxon>Bacteria</taxon>
        <taxon>Bacillati</taxon>
        <taxon>Actinomycetota</taxon>
        <taxon>Actinomycetes</taxon>
        <taxon>Micrococcales</taxon>
        <taxon>Intrasporangiaceae</taxon>
        <taxon>Nostocoides</taxon>
    </lineage>
</organism>
<keyword evidence="1" id="KW-1133">Transmembrane helix</keyword>
<dbReference type="EMBL" id="CAJA01000253">
    <property type="protein sequence ID" value="CCH73785.1"/>
    <property type="molecule type" value="Genomic_DNA"/>
</dbReference>
<evidence type="ECO:0000313" key="3">
    <source>
        <dbReference type="Proteomes" id="UP000035763"/>
    </source>
</evidence>
<sequence length="55" mass="5843">MAYDLGPGPDDGRRPATVAGRAGWAIFVTSWAAIMLFRVLSAVARGRRSELVGVP</sequence>